<sequence>MSRLQCLYFCSIYQTSFTMSWLGPDTRWVEGTDNFYMLFLQCKFAWAFSMAANEKWCLFTEVNALLVHS</sequence>
<reference evidence="1" key="1">
    <citation type="submission" date="2022-05" db="EMBL/GenBank/DDBJ databases">
        <title>Chromosome-level genome of Chaenocephalus aceratus.</title>
        <authorList>
            <person name="Park H."/>
        </authorList>
    </citation>
    <scope>NUCLEOTIDE SEQUENCE</scope>
    <source>
        <strain evidence="1">KU_202001</strain>
    </source>
</reference>
<name>A0ACB9X6A9_CHAAC</name>
<dbReference type="Proteomes" id="UP001057452">
    <property type="component" value="Chromosome 9"/>
</dbReference>
<organism evidence="1 2">
    <name type="scientific">Chaenocephalus aceratus</name>
    <name type="common">Blackfin icefish</name>
    <name type="synonym">Chaenichthys aceratus</name>
    <dbReference type="NCBI Taxonomy" id="36190"/>
    <lineage>
        <taxon>Eukaryota</taxon>
        <taxon>Metazoa</taxon>
        <taxon>Chordata</taxon>
        <taxon>Craniata</taxon>
        <taxon>Vertebrata</taxon>
        <taxon>Euteleostomi</taxon>
        <taxon>Actinopterygii</taxon>
        <taxon>Neopterygii</taxon>
        <taxon>Teleostei</taxon>
        <taxon>Neoteleostei</taxon>
        <taxon>Acanthomorphata</taxon>
        <taxon>Eupercaria</taxon>
        <taxon>Perciformes</taxon>
        <taxon>Notothenioidei</taxon>
        <taxon>Channichthyidae</taxon>
        <taxon>Chaenocephalus</taxon>
    </lineage>
</organism>
<dbReference type="EMBL" id="CM043793">
    <property type="protein sequence ID" value="KAI4821366.1"/>
    <property type="molecule type" value="Genomic_DNA"/>
</dbReference>
<accession>A0ACB9X6A9</accession>
<gene>
    <name evidence="1" type="ORF">KUCAC02_029300</name>
</gene>
<proteinExistence type="predicted"/>
<protein>
    <submittedName>
        <fullName evidence="1">Uncharacterized protein</fullName>
    </submittedName>
</protein>
<evidence type="ECO:0000313" key="2">
    <source>
        <dbReference type="Proteomes" id="UP001057452"/>
    </source>
</evidence>
<comment type="caution">
    <text evidence="1">The sequence shown here is derived from an EMBL/GenBank/DDBJ whole genome shotgun (WGS) entry which is preliminary data.</text>
</comment>
<keyword evidence="2" id="KW-1185">Reference proteome</keyword>
<evidence type="ECO:0000313" key="1">
    <source>
        <dbReference type="EMBL" id="KAI4821366.1"/>
    </source>
</evidence>